<comment type="similarity">
    <text evidence="2">Belongs to the major facilitator superfamily. Sugar transporter (TC 2.A.1.1) family.</text>
</comment>
<feature type="transmembrane region" description="Helical" evidence="7">
    <location>
        <begin position="191"/>
        <end position="212"/>
    </location>
</feature>
<feature type="transmembrane region" description="Helical" evidence="7">
    <location>
        <begin position="73"/>
        <end position="96"/>
    </location>
</feature>
<comment type="subcellular location">
    <subcellularLocation>
        <location evidence="1">Membrane</location>
        <topology evidence="1">Multi-pass membrane protein</topology>
    </subcellularLocation>
</comment>
<evidence type="ECO:0000256" key="3">
    <source>
        <dbReference type="ARBA" id="ARBA00022448"/>
    </source>
</evidence>
<dbReference type="GO" id="GO:0015149">
    <property type="term" value="F:hexose transmembrane transporter activity"/>
    <property type="evidence" value="ECO:0007669"/>
    <property type="project" value="TreeGrafter"/>
</dbReference>
<evidence type="ECO:0000256" key="5">
    <source>
        <dbReference type="ARBA" id="ARBA00022989"/>
    </source>
</evidence>
<feature type="domain" description="Major facilitator superfamily (MFS) profile" evidence="8">
    <location>
        <begin position="24"/>
        <end position="479"/>
    </location>
</feature>
<proteinExistence type="inferred from homology"/>
<gene>
    <name evidence="9" type="ORF">BJ878DRAFT_526575</name>
</gene>
<feature type="transmembrane region" description="Helical" evidence="7">
    <location>
        <begin position="321"/>
        <end position="345"/>
    </location>
</feature>
<feature type="transmembrane region" description="Helical" evidence="7">
    <location>
        <begin position="292"/>
        <end position="315"/>
    </location>
</feature>
<dbReference type="Gene3D" id="1.20.1250.20">
    <property type="entry name" value="MFS general substrate transporter like domains"/>
    <property type="match status" value="1"/>
</dbReference>
<evidence type="ECO:0000256" key="7">
    <source>
        <dbReference type="SAM" id="Phobius"/>
    </source>
</evidence>
<feature type="transmembrane region" description="Helical" evidence="7">
    <location>
        <begin position="357"/>
        <end position="376"/>
    </location>
</feature>
<feature type="transmembrane region" description="Helical" evidence="7">
    <location>
        <begin position="163"/>
        <end position="185"/>
    </location>
</feature>
<dbReference type="InterPro" id="IPR045263">
    <property type="entry name" value="GLUT"/>
</dbReference>
<dbReference type="PRINTS" id="PR00171">
    <property type="entry name" value="SUGRTRNSPORT"/>
</dbReference>
<dbReference type="InterPro" id="IPR003663">
    <property type="entry name" value="Sugar/inositol_transpt"/>
</dbReference>
<evidence type="ECO:0000256" key="1">
    <source>
        <dbReference type="ARBA" id="ARBA00004141"/>
    </source>
</evidence>
<evidence type="ECO:0000256" key="2">
    <source>
        <dbReference type="ARBA" id="ARBA00010992"/>
    </source>
</evidence>
<evidence type="ECO:0000256" key="6">
    <source>
        <dbReference type="ARBA" id="ARBA00023136"/>
    </source>
</evidence>
<dbReference type="PANTHER" id="PTHR23503">
    <property type="entry name" value="SOLUTE CARRIER FAMILY 2"/>
    <property type="match status" value="1"/>
</dbReference>
<dbReference type="Proteomes" id="UP000887226">
    <property type="component" value="Unassembled WGS sequence"/>
</dbReference>
<sequence length="493" mass="53137">MTPPIRETLIRYLPMAPPAYLICCILIAILGPLQFGYHLAELNAPQDVLSCNKPASDGRRYGKLPLCLPMSEAQFATVASMFVVGGFIGASTFSTLITTSGYKTAMRLISFLFITGSAIQGVAATSYLMGFGRVLVGIAGGASTVVTPLYISTIAPPQEKAFYGYWTQISINVGLLLTQVLGYYWRNASSWRLVLGFGCLLATLQMFGLWLVPESPQWLVQHGQMNHATQVLQRIRGKDTDIMEEMKDWERYESSPEERGLLVQQSAQSPAASSPADIGVWDVVKDMRFRQALIAVTGVMVAQQVTGINAIMMYSTSLLRGVVPVSSGLISILVSVANLLVTIGCSTLPEKLGRKPVLLISIAGMGFSSFLLALSLKFGLKFPAALAVLLFVAAFAVGLGPVPFLIGSELVKGTEAGSAIQSLGLSANYIATYLVAETFPTINTALNKALGASGWAFYIFGGFAVLSFWFVSTKVPETKGKRSMEEVWKWKGS</sequence>
<keyword evidence="5 7" id="KW-1133">Transmembrane helix</keyword>
<evidence type="ECO:0000313" key="9">
    <source>
        <dbReference type="EMBL" id="KAG9240356.1"/>
    </source>
</evidence>
<keyword evidence="3" id="KW-0813">Transport</keyword>
<keyword evidence="4 7" id="KW-0812">Transmembrane</keyword>
<reference evidence="9" key="1">
    <citation type="journal article" date="2021" name="IMA Fungus">
        <title>Genomic characterization of three marine fungi, including Emericellopsis atlantica sp. nov. with signatures of a generalist lifestyle and marine biomass degradation.</title>
        <authorList>
            <person name="Hagestad O.C."/>
            <person name="Hou L."/>
            <person name="Andersen J.H."/>
            <person name="Hansen E.H."/>
            <person name="Altermark B."/>
            <person name="Li C."/>
            <person name="Kuhnert E."/>
            <person name="Cox R.J."/>
            <person name="Crous P.W."/>
            <person name="Spatafora J.W."/>
            <person name="Lail K."/>
            <person name="Amirebrahimi M."/>
            <person name="Lipzen A."/>
            <person name="Pangilinan J."/>
            <person name="Andreopoulos W."/>
            <person name="Hayes R.D."/>
            <person name="Ng V."/>
            <person name="Grigoriev I.V."/>
            <person name="Jackson S.A."/>
            <person name="Sutton T.D.S."/>
            <person name="Dobson A.D.W."/>
            <person name="Rama T."/>
        </authorList>
    </citation>
    <scope>NUCLEOTIDE SEQUENCE</scope>
    <source>
        <strain evidence="9">TRa3180A</strain>
    </source>
</reference>
<evidence type="ECO:0000313" key="10">
    <source>
        <dbReference type="Proteomes" id="UP000887226"/>
    </source>
</evidence>
<dbReference type="InterPro" id="IPR020846">
    <property type="entry name" value="MFS_dom"/>
</dbReference>
<feature type="transmembrane region" description="Helical" evidence="7">
    <location>
        <begin position="455"/>
        <end position="472"/>
    </location>
</feature>
<comment type="caution">
    <text evidence="9">The sequence shown here is derived from an EMBL/GenBank/DDBJ whole genome shotgun (WGS) entry which is preliminary data.</text>
</comment>
<protein>
    <submittedName>
        <fullName evidence="9">General substrate transporter</fullName>
    </submittedName>
</protein>
<dbReference type="GO" id="GO:0016020">
    <property type="term" value="C:membrane"/>
    <property type="evidence" value="ECO:0007669"/>
    <property type="project" value="UniProtKB-SubCell"/>
</dbReference>
<feature type="transmembrane region" description="Helical" evidence="7">
    <location>
        <begin position="12"/>
        <end position="33"/>
    </location>
</feature>
<dbReference type="PROSITE" id="PS50850">
    <property type="entry name" value="MFS"/>
    <property type="match status" value="1"/>
</dbReference>
<dbReference type="SUPFAM" id="SSF103473">
    <property type="entry name" value="MFS general substrate transporter"/>
    <property type="match status" value="1"/>
</dbReference>
<dbReference type="EMBL" id="MU254474">
    <property type="protein sequence ID" value="KAG9240356.1"/>
    <property type="molecule type" value="Genomic_DNA"/>
</dbReference>
<feature type="transmembrane region" description="Helical" evidence="7">
    <location>
        <begin position="418"/>
        <end position="435"/>
    </location>
</feature>
<dbReference type="AlphaFoldDB" id="A0A9P7YVB5"/>
<evidence type="ECO:0000256" key="4">
    <source>
        <dbReference type="ARBA" id="ARBA00022692"/>
    </source>
</evidence>
<feature type="transmembrane region" description="Helical" evidence="7">
    <location>
        <begin position="382"/>
        <end position="406"/>
    </location>
</feature>
<evidence type="ECO:0000259" key="8">
    <source>
        <dbReference type="PROSITE" id="PS50850"/>
    </source>
</evidence>
<dbReference type="PANTHER" id="PTHR23503:SF8">
    <property type="entry name" value="FACILITATED GLUCOSE TRANSPORTER PROTEIN 1"/>
    <property type="match status" value="1"/>
</dbReference>
<keyword evidence="10" id="KW-1185">Reference proteome</keyword>
<name>A0A9P7YVB5_9HELO</name>
<keyword evidence="6 7" id="KW-0472">Membrane</keyword>
<dbReference type="Pfam" id="PF00083">
    <property type="entry name" value="Sugar_tr"/>
    <property type="match status" value="1"/>
</dbReference>
<organism evidence="9 10">
    <name type="scientific">Calycina marina</name>
    <dbReference type="NCBI Taxonomy" id="1763456"/>
    <lineage>
        <taxon>Eukaryota</taxon>
        <taxon>Fungi</taxon>
        <taxon>Dikarya</taxon>
        <taxon>Ascomycota</taxon>
        <taxon>Pezizomycotina</taxon>
        <taxon>Leotiomycetes</taxon>
        <taxon>Helotiales</taxon>
        <taxon>Pezizellaceae</taxon>
        <taxon>Calycina</taxon>
    </lineage>
</organism>
<dbReference type="OrthoDB" id="4540492at2759"/>
<dbReference type="InterPro" id="IPR005828">
    <property type="entry name" value="MFS_sugar_transport-like"/>
</dbReference>
<feature type="transmembrane region" description="Helical" evidence="7">
    <location>
        <begin position="108"/>
        <end position="128"/>
    </location>
</feature>
<dbReference type="InterPro" id="IPR036259">
    <property type="entry name" value="MFS_trans_sf"/>
</dbReference>
<accession>A0A9P7YVB5</accession>